<dbReference type="GO" id="GO:0006313">
    <property type="term" value="P:DNA transposition"/>
    <property type="evidence" value="ECO:0007669"/>
    <property type="project" value="InterPro"/>
</dbReference>
<comment type="caution">
    <text evidence="2">The sequence shown here is derived from an EMBL/GenBank/DDBJ whole genome shotgun (WGS) entry which is preliminary data.</text>
</comment>
<organism evidence="2 3">
    <name type="scientific">Hallella mizrahii</name>
    <dbReference type="NCBI Taxonomy" id="2606637"/>
    <lineage>
        <taxon>Bacteria</taxon>
        <taxon>Pseudomonadati</taxon>
        <taxon>Bacteroidota</taxon>
        <taxon>Bacteroidia</taxon>
        <taxon>Bacteroidales</taxon>
        <taxon>Prevotellaceae</taxon>
        <taxon>Hallella</taxon>
    </lineage>
</organism>
<gene>
    <name evidence="2" type="ORF">FYJ73_15385</name>
</gene>
<accession>A0A7K0KJE7</accession>
<reference evidence="2 3" key="1">
    <citation type="submission" date="2019-08" db="EMBL/GenBank/DDBJ databases">
        <title>In-depth cultivation of the pig gut microbiome towards novel bacterial diversity and tailored functional studies.</title>
        <authorList>
            <person name="Wylensek D."/>
            <person name="Hitch T.C.A."/>
            <person name="Clavel T."/>
        </authorList>
    </citation>
    <scope>NUCLEOTIDE SEQUENCE [LARGE SCALE GENOMIC DNA]</scope>
    <source>
        <strain evidence="2 3">LKV-178-WT-2A</strain>
    </source>
</reference>
<proteinExistence type="predicted"/>
<dbReference type="RefSeq" id="WP_154535621.1">
    <property type="nucleotide sequence ID" value="NZ_VUNG01000078.1"/>
</dbReference>
<dbReference type="GO" id="GO:0003677">
    <property type="term" value="F:DNA binding"/>
    <property type="evidence" value="ECO:0007669"/>
    <property type="project" value="InterPro"/>
</dbReference>
<sequence>MQRNKISFKGQNIFIGIDVHARTWEVAVLTESGFAKRFSQASSAKVLFDFLRRNFPEGEYHAVYESGFSGFSTYYALKEYNIDCVVTHAADVPTTQYEELMKTDKVDALKLARSLRADEIRPIYIRERENIDDRSVLRIRKTIQTQLGGYKSRVKHMLHSNGVEMPERFAKHGTHWSRFFIKWLKEDVTLLSPTRKSLDLLIMQVETLRSTLLTATREVRKLALLDRYKDNYELLKGIPGIGTIVAMS</sequence>
<dbReference type="AlphaFoldDB" id="A0A7K0KJE7"/>
<feature type="domain" description="Transposase IS110-like N-terminal" evidence="1">
    <location>
        <begin position="15"/>
        <end position="159"/>
    </location>
</feature>
<evidence type="ECO:0000313" key="2">
    <source>
        <dbReference type="EMBL" id="MST86028.1"/>
    </source>
</evidence>
<dbReference type="Pfam" id="PF01548">
    <property type="entry name" value="DEDD_Tnp_IS110"/>
    <property type="match status" value="1"/>
</dbReference>
<dbReference type="InterPro" id="IPR002525">
    <property type="entry name" value="Transp_IS110-like_N"/>
</dbReference>
<feature type="non-terminal residue" evidence="2">
    <location>
        <position position="248"/>
    </location>
</feature>
<keyword evidence="3" id="KW-1185">Reference proteome</keyword>
<dbReference type="EMBL" id="VUNG01000078">
    <property type="protein sequence ID" value="MST86028.1"/>
    <property type="molecule type" value="Genomic_DNA"/>
</dbReference>
<dbReference type="Proteomes" id="UP000438914">
    <property type="component" value="Unassembled WGS sequence"/>
</dbReference>
<dbReference type="InterPro" id="IPR047650">
    <property type="entry name" value="Transpos_IS110"/>
</dbReference>
<name>A0A7K0KJE7_9BACT</name>
<evidence type="ECO:0000313" key="3">
    <source>
        <dbReference type="Proteomes" id="UP000438914"/>
    </source>
</evidence>
<dbReference type="GO" id="GO:0004803">
    <property type="term" value="F:transposase activity"/>
    <property type="evidence" value="ECO:0007669"/>
    <property type="project" value="InterPro"/>
</dbReference>
<dbReference type="PANTHER" id="PTHR33055">
    <property type="entry name" value="TRANSPOSASE FOR INSERTION SEQUENCE ELEMENT IS1111A"/>
    <property type="match status" value="1"/>
</dbReference>
<evidence type="ECO:0000259" key="1">
    <source>
        <dbReference type="Pfam" id="PF01548"/>
    </source>
</evidence>
<protein>
    <submittedName>
        <fullName evidence="2">IS110 family transposase</fullName>
    </submittedName>
</protein>